<evidence type="ECO:0008006" key="3">
    <source>
        <dbReference type="Google" id="ProtNLM"/>
    </source>
</evidence>
<name>A0A843WCY5_COLES</name>
<dbReference type="EMBL" id="NMUH01002575">
    <property type="protein sequence ID" value="MQM00850.1"/>
    <property type="molecule type" value="Genomic_DNA"/>
</dbReference>
<comment type="caution">
    <text evidence="1">The sequence shown here is derived from an EMBL/GenBank/DDBJ whole genome shotgun (WGS) entry which is preliminary data.</text>
</comment>
<gene>
    <name evidence="1" type="ORF">Taro_033581</name>
</gene>
<keyword evidence="2" id="KW-1185">Reference proteome</keyword>
<accession>A0A843WCY5</accession>
<sequence>MKRGGRTEGADGFRLRTDVGEALIAVQCVSDVNSSCRPWTVEEYRRFLEGLTAKEKSNWKAIAQDFVKTRNLM</sequence>
<protein>
    <recommendedName>
        <fullName evidence="3">Myb-like domain-containing protein</fullName>
    </recommendedName>
</protein>
<evidence type="ECO:0000313" key="1">
    <source>
        <dbReference type="EMBL" id="MQM00850.1"/>
    </source>
</evidence>
<evidence type="ECO:0000313" key="2">
    <source>
        <dbReference type="Proteomes" id="UP000652761"/>
    </source>
</evidence>
<proteinExistence type="predicted"/>
<reference evidence="1" key="1">
    <citation type="submission" date="2017-07" db="EMBL/GenBank/DDBJ databases">
        <title>Taro Niue Genome Assembly and Annotation.</title>
        <authorList>
            <person name="Atibalentja N."/>
            <person name="Keating K."/>
            <person name="Fields C.J."/>
        </authorList>
    </citation>
    <scope>NUCLEOTIDE SEQUENCE</scope>
    <source>
        <strain evidence="1">Niue_2</strain>
        <tissue evidence="1">Leaf</tissue>
    </source>
</reference>
<dbReference type="Proteomes" id="UP000652761">
    <property type="component" value="Unassembled WGS sequence"/>
</dbReference>
<dbReference type="AlphaFoldDB" id="A0A843WCY5"/>
<organism evidence="1 2">
    <name type="scientific">Colocasia esculenta</name>
    <name type="common">Wild taro</name>
    <name type="synonym">Arum esculentum</name>
    <dbReference type="NCBI Taxonomy" id="4460"/>
    <lineage>
        <taxon>Eukaryota</taxon>
        <taxon>Viridiplantae</taxon>
        <taxon>Streptophyta</taxon>
        <taxon>Embryophyta</taxon>
        <taxon>Tracheophyta</taxon>
        <taxon>Spermatophyta</taxon>
        <taxon>Magnoliopsida</taxon>
        <taxon>Liliopsida</taxon>
        <taxon>Araceae</taxon>
        <taxon>Aroideae</taxon>
        <taxon>Colocasieae</taxon>
        <taxon>Colocasia</taxon>
    </lineage>
</organism>
<dbReference type="SUPFAM" id="SSF46689">
    <property type="entry name" value="Homeodomain-like"/>
    <property type="match status" value="1"/>
</dbReference>
<dbReference type="InterPro" id="IPR009057">
    <property type="entry name" value="Homeodomain-like_sf"/>
</dbReference>
<dbReference type="Gene3D" id="1.10.10.60">
    <property type="entry name" value="Homeodomain-like"/>
    <property type="match status" value="1"/>
</dbReference>